<evidence type="ECO:0000256" key="5">
    <source>
        <dbReference type="SAM" id="Phobius"/>
    </source>
</evidence>
<evidence type="ECO:0000259" key="6">
    <source>
        <dbReference type="PROSITE" id="PS50089"/>
    </source>
</evidence>
<feature type="transmembrane region" description="Helical" evidence="5">
    <location>
        <begin position="24"/>
        <end position="44"/>
    </location>
</feature>
<evidence type="ECO:0000313" key="7">
    <source>
        <dbReference type="EMBL" id="CAD8105588.1"/>
    </source>
</evidence>
<proteinExistence type="predicted"/>
<dbReference type="GO" id="GO:0061630">
    <property type="term" value="F:ubiquitin protein ligase activity"/>
    <property type="evidence" value="ECO:0007669"/>
    <property type="project" value="TreeGrafter"/>
</dbReference>
<evidence type="ECO:0000256" key="3">
    <source>
        <dbReference type="ARBA" id="ARBA00022833"/>
    </source>
</evidence>
<accession>A0A8S1PSP6</accession>
<dbReference type="Pfam" id="PF13639">
    <property type="entry name" value="zf-RING_2"/>
    <property type="match status" value="1"/>
</dbReference>
<dbReference type="EMBL" id="CAJJDM010000131">
    <property type="protein sequence ID" value="CAD8105588.1"/>
    <property type="molecule type" value="Genomic_DNA"/>
</dbReference>
<feature type="transmembrane region" description="Helical" evidence="5">
    <location>
        <begin position="145"/>
        <end position="173"/>
    </location>
</feature>
<reference evidence="7" key="1">
    <citation type="submission" date="2021-01" db="EMBL/GenBank/DDBJ databases">
        <authorList>
            <consortium name="Genoscope - CEA"/>
            <person name="William W."/>
        </authorList>
    </citation>
    <scope>NUCLEOTIDE SEQUENCE</scope>
</reference>
<keyword evidence="1" id="KW-0479">Metal-binding</keyword>
<sequence length="488" mass="58487">MLIQFVVIFITTILMLISNHTNEINNLCTLLIIFLFVLFGCTLYKQKQFIDVKKRFNNNVQEYELNQKIYESTIKFYYFYTNQQQFKIIKWIYLYISINILLINQNFILLKYQDSNIQNNNIEISQSEYLLNIINIIIEEPMLSVLFILSSIIAFIFIILELLKLFFFIFLIYQECSIPIYYYKHHNIKIQKTVTKAQIFCQISIFNNLSKSIALIIFLKFTENQTSYLLIGSSIFYHLMMIIFQIKLFQQINHFASIQQNVNDIKSIKDQNLCFDDYFMFIDSILKIKNFQNKLFQYFLIICVILTINGSIFYDRKLINKFSYDSFIYFDCGLFQLVILTLLIIEYILKPFCFNLNFQECLQNQTQVFKDQEFIQIVPESIEISLQQIPLKTDHFTTNQRMNIQRNNSFHQLSFVSLTNIKNYFIYNVDLQNKIVNCTICLEQMTDYQLEIVQLKCHNTHIFHEKCITDWLSQNKNCPLCNTKFMIQ</sequence>
<protein>
    <recommendedName>
        <fullName evidence="6">RING-type domain-containing protein</fullName>
    </recommendedName>
</protein>
<keyword evidence="8" id="KW-1185">Reference proteome</keyword>
<dbReference type="PANTHER" id="PTHR45969">
    <property type="entry name" value="RING ZINC FINGER PROTEIN-RELATED"/>
    <property type="match status" value="1"/>
</dbReference>
<dbReference type="PROSITE" id="PS50089">
    <property type="entry name" value="ZF_RING_2"/>
    <property type="match status" value="1"/>
</dbReference>
<keyword evidence="2 4" id="KW-0863">Zinc-finger</keyword>
<feature type="transmembrane region" description="Helical" evidence="5">
    <location>
        <begin position="295"/>
        <end position="314"/>
    </location>
</feature>
<keyword evidence="3" id="KW-0862">Zinc</keyword>
<comment type="caution">
    <text evidence="7">The sequence shown here is derived from an EMBL/GenBank/DDBJ whole genome shotgun (WGS) entry which is preliminary data.</text>
</comment>
<keyword evidence="5" id="KW-1133">Transmembrane helix</keyword>
<dbReference type="GO" id="GO:0016567">
    <property type="term" value="P:protein ubiquitination"/>
    <property type="evidence" value="ECO:0007669"/>
    <property type="project" value="TreeGrafter"/>
</dbReference>
<gene>
    <name evidence="7" type="ORF">PPRIM_AZ9-3.1.T1280005</name>
</gene>
<dbReference type="GO" id="GO:0008270">
    <property type="term" value="F:zinc ion binding"/>
    <property type="evidence" value="ECO:0007669"/>
    <property type="project" value="UniProtKB-KW"/>
</dbReference>
<evidence type="ECO:0000256" key="2">
    <source>
        <dbReference type="ARBA" id="ARBA00022771"/>
    </source>
</evidence>
<dbReference type="AlphaFoldDB" id="A0A8S1PSP6"/>
<evidence type="ECO:0000256" key="1">
    <source>
        <dbReference type="ARBA" id="ARBA00022723"/>
    </source>
</evidence>
<feature type="transmembrane region" description="Helical" evidence="5">
    <location>
        <begin position="326"/>
        <end position="349"/>
    </location>
</feature>
<evidence type="ECO:0000256" key="4">
    <source>
        <dbReference type="PROSITE-ProRule" id="PRU00175"/>
    </source>
</evidence>
<dbReference type="SMART" id="SM00184">
    <property type="entry name" value="RING"/>
    <property type="match status" value="1"/>
</dbReference>
<name>A0A8S1PSP6_PARPR</name>
<dbReference type="PANTHER" id="PTHR45969:SF69">
    <property type="entry name" value="FINGER DOMAIN PROTEIN, PUTATIVE (AFU_ORTHOLOGUE AFUA_3G12190)-RELATED"/>
    <property type="match status" value="1"/>
</dbReference>
<keyword evidence="5" id="KW-0472">Membrane</keyword>
<feature type="transmembrane region" description="Helical" evidence="5">
    <location>
        <begin position="92"/>
        <end position="110"/>
    </location>
</feature>
<dbReference type="InterPro" id="IPR001841">
    <property type="entry name" value="Znf_RING"/>
</dbReference>
<dbReference type="Proteomes" id="UP000688137">
    <property type="component" value="Unassembled WGS sequence"/>
</dbReference>
<feature type="domain" description="RING-type" evidence="6">
    <location>
        <begin position="438"/>
        <end position="482"/>
    </location>
</feature>
<organism evidence="7 8">
    <name type="scientific">Paramecium primaurelia</name>
    <dbReference type="NCBI Taxonomy" id="5886"/>
    <lineage>
        <taxon>Eukaryota</taxon>
        <taxon>Sar</taxon>
        <taxon>Alveolata</taxon>
        <taxon>Ciliophora</taxon>
        <taxon>Intramacronucleata</taxon>
        <taxon>Oligohymenophorea</taxon>
        <taxon>Peniculida</taxon>
        <taxon>Parameciidae</taxon>
        <taxon>Paramecium</taxon>
    </lineage>
</organism>
<keyword evidence="5" id="KW-0812">Transmembrane</keyword>
<evidence type="ECO:0000313" key="8">
    <source>
        <dbReference type="Proteomes" id="UP000688137"/>
    </source>
</evidence>
<feature type="transmembrane region" description="Helical" evidence="5">
    <location>
        <begin position="225"/>
        <end position="244"/>
    </location>
</feature>